<evidence type="ECO:0000256" key="1">
    <source>
        <dbReference type="ARBA" id="ARBA00011051"/>
    </source>
</evidence>
<evidence type="ECO:0000313" key="6">
    <source>
        <dbReference type="Proteomes" id="UP001304300"/>
    </source>
</evidence>
<accession>A0AAQ3QTJ5</accession>
<proteinExistence type="inferred from homology"/>
<name>A0AAQ3QTJ5_9BACT</name>
<dbReference type="SUPFAM" id="SSF54593">
    <property type="entry name" value="Glyoxalase/Bleomycin resistance protein/Dihydroxybiphenyl dioxygenase"/>
    <property type="match status" value="1"/>
</dbReference>
<dbReference type="Pfam" id="PF00903">
    <property type="entry name" value="Glyoxalase"/>
    <property type="match status" value="1"/>
</dbReference>
<dbReference type="InterPro" id="IPR027843">
    <property type="entry name" value="DUF4440"/>
</dbReference>
<dbReference type="Proteomes" id="UP001304300">
    <property type="component" value="Chromosome"/>
</dbReference>
<dbReference type="GO" id="GO:0046677">
    <property type="term" value="P:response to antibiotic"/>
    <property type="evidence" value="ECO:0007669"/>
    <property type="project" value="UniProtKB-KW"/>
</dbReference>
<evidence type="ECO:0000259" key="4">
    <source>
        <dbReference type="PROSITE" id="PS51819"/>
    </source>
</evidence>
<dbReference type="InterPro" id="IPR037523">
    <property type="entry name" value="VOC_core"/>
</dbReference>
<dbReference type="InterPro" id="IPR004360">
    <property type="entry name" value="Glyas_Fos-R_dOase_dom"/>
</dbReference>
<dbReference type="InterPro" id="IPR000335">
    <property type="entry name" value="Bleomycin-R"/>
</dbReference>
<dbReference type="Pfam" id="PF14534">
    <property type="entry name" value="DUF4440"/>
    <property type="match status" value="1"/>
</dbReference>
<comment type="similarity">
    <text evidence="1">Belongs to the bleomycin resistance protein family.</text>
</comment>
<dbReference type="InterPro" id="IPR029068">
    <property type="entry name" value="Glyas_Bleomycin-R_OHBP_Dase"/>
</dbReference>
<organism evidence="5 6">
    <name type="scientific">Rubellicoccus peritrichatus</name>
    <dbReference type="NCBI Taxonomy" id="3080537"/>
    <lineage>
        <taxon>Bacteria</taxon>
        <taxon>Pseudomonadati</taxon>
        <taxon>Verrucomicrobiota</taxon>
        <taxon>Opitutia</taxon>
        <taxon>Puniceicoccales</taxon>
        <taxon>Cerasicoccaceae</taxon>
        <taxon>Rubellicoccus</taxon>
    </lineage>
</organism>
<reference evidence="5 6" key="1">
    <citation type="submission" date="2023-10" db="EMBL/GenBank/DDBJ databases">
        <title>Rubellicoccus peritrichatus gen. nov., sp. nov., isolated from an algae of coral reef tank.</title>
        <authorList>
            <person name="Luo J."/>
        </authorList>
    </citation>
    <scope>NUCLEOTIDE SEQUENCE [LARGE SCALE GENOMIC DNA]</scope>
    <source>
        <strain evidence="5 6">CR14</strain>
    </source>
</reference>
<sequence>MNDEQMNINCAATVLTVKDVDTSIRFYTDILGFEEDFRFGEYAGIKCGSVQIHLSQYDNPNMKALGESNLYLFCNEVDDFYREITSKGVRVKGEPKDYPYGMRDFIAYDPDGNQLAFGAPVKDENAPAINSDSPEALLREYESQLTLQDWKAVECMIHDQAVFIFTERTYRGKKAIAQAFQKTFSLIQDETYSIENLNWLAKTDSMACCEYIYKWTGLIDGQKASGEGRGSSVLVREDDKWLIIEEHLGPKGRNEANE</sequence>
<dbReference type="InterPro" id="IPR032710">
    <property type="entry name" value="NTF2-like_dom_sf"/>
</dbReference>
<dbReference type="CDD" id="cd08349">
    <property type="entry name" value="BLMA_like"/>
    <property type="match status" value="1"/>
</dbReference>
<dbReference type="PROSITE" id="PS51819">
    <property type="entry name" value="VOC"/>
    <property type="match status" value="1"/>
</dbReference>
<dbReference type="PRINTS" id="PR00311">
    <property type="entry name" value="BLEOMYCINRST"/>
</dbReference>
<feature type="domain" description="VOC" evidence="4">
    <location>
        <begin position="7"/>
        <end position="120"/>
    </location>
</feature>
<dbReference type="Gene3D" id="3.10.450.50">
    <property type="match status" value="1"/>
</dbReference>
<dbReference type="EMBL" id="CP136920">
    <property type="protein sequence ID" value="WOO41386.1"/>
    <property type="molecule type" value="Genomic_DNA"/>
</dbReference>
<dbReference type="AlphaFoldDB" id="A0AAQ3QTJ5"/>
<protein>
    <recommendedName>
        <fullName evidence="2">Bleomycin resistance protein</fullName>
    </recommendedName>
</protein>
<dbReference type="RefSeq" id="WP_317833870.1">
    <property type="nucleotide sequence ID" value="NZ_CP136920.1"/>
</dbReference>
<keyword evidence="6" id="KW-1185">Reference proteome</keyword>
<dbReference type="Gene3D" id="3.10.180.10">
    <property type="entry name" value="2,3-Dihydroxybiphenyl 1,2-Dioxygenase, domain 1"/>
    <property type="match status" value="1"/>
</dbReference>
<dbReference type="SUPFAM" id="SSF54427">
    <property type="entry name" value="NTF2-like"/>
    <property type="match status" value="1"/>
</dbReference>
<gene>
    <name evidence="5" type="ORF">RZN69_22430</name>
</gene>
<evidence type="ECO:0000256" key="3">
    <source>
        <dbReference type="ARBA" id="ARBA00023251"/>
    </source>
</evidence>
<evidence type="ECO:0000313" key="5">
    <source>
        <dbReference type="EMBL" id="WOO41386.1"/>
    </source>
</evidence>
<keyword evidence="3" id="KW-0046">Antibiotic resistance</keyword>
<evidence type="ECO:0000256" key="2">
    <source>
        <dbReference type="ARBA" id="ARBA00021572"/>
    </source>
</evidence>